<comment type="caution">
    <text evidence="1">The sequence shown here is derived from an EMBL/GenBank/DDBJ whole genome shotgun (WGS) entry which is preliminary data.</text>
</comment>
<protein>
    <submittedName>
        <fullName evidence="1">Uncharacterized protein</fullName>
    </submittedName>
</protein>
<gene>
    <name evidence="1" type="ORF">AVEN_153925_1</name>
</gene>
<keyword evidence="2" id="KW-1185">Reference proteome</keyword>
<evidence type="ECO:0000313" key="1">
    <source>
        <dbReference type="EMBL" id="GBM36979.1"/>
    </source>
</evidence>
<organism evidence="1 2">
    <name type="scientific">Araneus ventricosus</name>
    <name type="common">Orbweaver spider</name>
    <name type="synonym">Epeira ventricosa</name>
    <dbReference type="NCBI Taxonomy" id="182803"/>
    <lineage>
        <taxon>Eukaryota</taxon>
        <taxon>Metazoa</taxon>
        <taxon>Ecdysozoa</taxon>
        <taxon>Arthropoda</taxon>
        <taxon>Chelicerata</taxon>
        <taxon>Arachnida</taxon>
        <taxon>Araneae</taxon>
        <taxon>Araneomorphae</taxon>
        <taxon>Entelegynae</taxon>
        <taxon>Araneoidea</taxon>
        <taxon>Araneidae</taxon>
        <taxon>Araneus</taxon>
    </lineage>
</organism>
<proteinExistence type="predicted"/>
<reference evidence="1 2" key="1">
    <citation type="journal article" date="2019" name="Sci. Rep.">
        <title>Orb-weaving spider Araneus ventricosus genome elucidates the spidroin gene catalogue.</title>
        <authorList>
            <person name="Kono N."/>
            <person name="Nakamura H."/>
            <person name="Ohtoshi R."/>
            <person name="Moran D.A.P."/>
            <person name="Shinohara A."/>
            <person name="Yoshida Y."/>
            <person name="Fujiwara M."/>
            <person name="Mori M."/>
            <person name="Tomita M."/>
            <person name="Arakawa K."/>
        </authorList>
    </citation>
    <scope>NUCLEOTIDE SEQUENCE [LARGE SCALE GENOMIC DNA]</scope>
</reference>
<dbReference type="AlphaFoldDB" id="A0A4Y2F9F9"/>
<dbReference type="OrthoDB" id="8064441at2759"/>
<dbReference type="EMBL" id="BGPR01000825">
    <property type="protein sequence ID" value="GBM36979.1"/>
    <property type="molecule type" value="Genomic_DNA"/>
</dbReference>
<name>A0A4Y2F9F9_ARAVE</name>
<dbReference type="Proteomes" id="UP000499080">
    <property type="component" value="Unassembled WGS sequence"/>
</dbReference>
<sequence length="139" mass="15483">MDFKLCRSKKSRKGSLQEQKFITNLTYDRAMTIGTVDLQTIQQLQKTAARKAKNQTLEKALFGKFQLDGLKLSKILGEKNVKICNNNGVSVDKITPPYSTPQTRIKLATFSRTCDKYAVADLPVAAFASAYFMISATAH</sequence>
<evidence type="ECO:0000313" key="2">
    <source>
        <dbReference type="Proteomes" id="UP000499080"/>
    </source>
</evidence>
<accession>A0A4Y2F9F9</accession>